<sequence length="187" mass="19958">MKIALLNSKGGCGKTTSAMFLAQVAANRGHVAEVWDSDPQASATRWAEAADLSFDVVPANIATMRRPVSDKYVFIDTPPGNPQILTAAAEAADLVIIPTMASMSDMDRTWATIDALTGVAPVAVLVTSAETSTRAYRGLVETLEAAEIPVLPPIRKRSTFREAWGQTPSHLWGYTAVLTTIEEALTA</sequence>
<dbReference type="RefSeq" id="WP_035965078.1">
    <property type="nucleotide sequence ID" value="NZ_JROM01000046.1"/>
</dbReference>
<dbReference type="AlphaFoldDB" id="A0A0B0DC85"/>
<dbReference type="InterPro" id="IPR002586">
    <property type="entry name" value="CobQ/CobB/MinD/ParA_Nub-bd_dom"/>
</dbReference>
<evidence type="ECO:0000313" key="2">
    <source>
        <dbReference type="EMBL" id="KHE73767.1"/>
    </source>
</evidence>
<dbReference type="EMBL" id="JROM01000046">
    <property type="protein sequence ID" value="KHE73767.1"/>
    <property type="molecule type" value="Genomic_DNA"/>
</dbReference>
<proteinExistence type="predicted"/>
<feature type="domain" description="CobQ/CobB/MinD/ParA nucleotide binding" evidence="1">
    <location>
        <begin position="3"/>
        <end position="163"/>
    </location>
</feature>
<dbReference type="InterPro" id="IPR027417">
    <property type="entry name" value="P-loop_NTPase"/>
</dbReference>
<accession>A0A0B0DC85</accession>
<name>A0A0B0DC85_9MICC</name>
<evidence type="ECO:0000259" key="1">
    <source>
        <dbReference type="Pfam" id="PF01656"/>
    </source>
</evidence>
<dbReference type="PIRSF" id="PIRSF009320">
    <property type="entry name" value="Nuc_binding_HP_1000"/>
    <property type="match status" value="1"/>
</dbReference>
<protein>
    <recommendedName>
        <fullName evidence="1">CobQ/CobB/MinD/ParA nucleotide binding domain-containing protein</fullName>
    </recommendedName>
</protein>
<dbReference type="SUPFAM" id="SSF52540">
    <property type="entry name" value="P-loop containing nucleoside triphosphate hydrolases"/>
    <property type="match status" value="1"/>
</dbReference>
<dbReference type="eggNOG" id="COG1192">
    <property type="taxonomic scope" value="Bacteria"/>
</dbReference>
<dbReference type="Proteomes" id="UP000030664">
    <property type="component" value="Unassembled WGS sequence"/>
</dbReference>
<dbReference type="Pfam" id="PF01656">
    <property type="entry name" value="CbiA"/>
    <property type="match status" value="1"/>
</dbReference>
<evidence type="ECO:0000313" key="3">
    <source>
        <dbReference type="Proteomes" id="UP000030664"/>
    </source>
</evidence>
<dbReference type="PANTHER" id="PTHR13696:SF96">
    <property type="entry name" value="COBQ_COBB_MIND_PARA NUCLEOTIDE BINDING DOMAIN-CONTAINING PROTEIN"/>
    <property type="match status" value="1"/>
</dbReference>
<dbReference type="STRING" id="223184.AS25_10935"/>
<dbReference type="CDD" id="cd02042">
    <property type="entry name" value="ParAB_family"/>
    <property type="match status" value="1"/>
</dbReference>
<dbReference type="Gene3D" id="3.40.50.300">
    <property type="entry name" value="P-loop containing nucleotide triphosphate hydrolases"/>
    <property type="match status" value="1"/>
</dbReference>
<reference evidence="2 3" key="1">
    <citation type="submission" date="2014-09" db="EMBL/GenBank/DDBJ databases">
        <title>High-quality draft genome sequence of Kocuria marina SO9-6, an actinobacterium isolated from a copper mine.</title>
        <authorList>
            <person name="Castro D.B."/>
            <person name="Pereira L.B."/>
            <person name="Silva M.V."/>
            <person name="Silva B.P."/>
            <person name="Zanardi B.R."/>
            <person name="Carlos C."/>
            <person name="Belgini D.R."/>
            <person name="Limache E.G."/>
            <person name="Lacerda G.V."/>
            <person name="Nery M.B."/>
            <person name="Gomes M.B."/>
            <person name="Souza S."/>
            <person name="Silva T.M."/>
            <person name="Rodrigues V.D."/>
            <person name="Paulino L.C."/>
            <person name="Vicentini R."/>
            <person name="Ferraz L.F."/>
            <person name="Ottoboni L.M."/>
        </authorList>
    </citation>
    <scope>NUCLEOTIDE SEQUENCE [LARGE SCALE GENOMIC DNA]</scope>
    <source>
        <strain evidence="2 3">SO9-6</strain>
    </source>
</reference>
<gene>
    <name evidence="2" type="ORF">AS25_10935</name>
</gene>
<dbReference type="InterPro" id="IPR050678">
    <property type="entry name" value="DNA_Partitioning_ATPase"/>
</dbReference>
<organism evidence="2 3">
    <name type="scientific">Kocuria marina</name>
    <dbReference type="NCBI Taxonomy" id="223184"/>
    <lineage>
        <taxon>Bacteria</taxon>
        <taxon>Bacillati</taxon>
        <taxon>Actinomycetota</taxon>
        <taxon>Actinomycetes</taxon>
        <taxon>Micrococcales</taxon>
        <taxon>Micrococcaceae</taxon>
        <taxon>Kocuria</taxon>
    </lineage>
</organism>
<dbReference type="PANTHER" id="PTHR13696">
    <property type="entry name" value="P-LOOP CONTAINING NUCLEOSIDE TRIPHOSPHATE HYDROLASE"/>
    <property type="match status" value="1"/>
</dbReference>
<comment type="caution">
    <text evidence="2">The sequence shown here is derived from an EMBL/GenBank/DDBJ whole genome shotgun (WGS) entry which is preliminary data.</text>
</comment>